<dbReference type="STRING" id="1795827.A7P95_06185"/>
<protein>
    <submittedName>
        <fullName evidence="1">Uncharacterized protein</fullName>
    </submittedName>
</protein>
<evidence type="ECO:0000313" key="1">
    <source>
        <dbReference type="EMBL" id="OAM27894.1"/>
    </source>
</evidence>
<name>A0A1A9RY73_9NEIS</name>
<organism evidence="1 2">
    <name type="scientific">Eikenella longinqua</name>
    <dbReference type="NCBI Taxonomy" id="1795827"/>
    <lineage>
        <taxon>Bacteria</taxon>
        <taxon>Pseudomonadati</taxon>
        <taxon>Pseudomonadota</taxon>
        <taxon>Betaproteobacteria</taxon>
        <taxon>Neisseriales</taxon>
        <taxon>Neisseriaceae</taxon>
        <taxon>Eikenella</taxon>
    </lineage>
</organism>
<accession>A0A1A9RY73</accession>
<proteinExistence type="predicted"/>
<dbReference type="AlphaFoldDB" id="A0A1A9RY73"/>
<keyword evidence="2" id="KW-1185">Reference proteome</keyword>
<comment type="caution">
    <text evidence="1">The sequence shown here is derived from an EMBL/GenBank/DDBJ whole genome shotgun (WGS) entry which is preliminary data.</text>
</comment>
<evidence type="ECO:0000313" key="2">
    <source>
        <dbReference type="Proteomes" id="UP000077885"/>
    </source>
</evidence>
<dbReference type="EMBL" id="LXSL01000020">
    <property type="protein sequence ID" value="OAM27894.1"/>
    <property type="molecule type" value="Genomic_DNA"/>
</dbReference>
<dbReference type="Proteomes" id="UP000077885">
    <property type="component" value="Unassembled WGS sequence"/>
</dbReference>
<sequence length="70" mass="7981">MAVLLCTMGNERWAHDKAKKGGKQIICVCIFMLKRHIRQTLKLDKSETKTAETFKIRGFVKSAARLKNTS</sequence>
<reference evidence="2" key="1">
    <citation type="submission" date="2016-05" db="EMBL/GenBank/DDBJ databases">
        <title>Draft genome of Corynebacterium afermentans subsp. afermentans LCDC 88199T.</title>
        <authorList>
            <person name="Bernier A.-M."/>
            <person name="Bernard K."/>
        </authorList>
    </citation>
    <scope>NUCLEOTIDE SEQUENCE [LARGE SCALE GENOMIC DNA]</scope>
    <source>
        <strain evidence="2">NML02-A-017</strain>
    </source>
</reference>
<gene>
    <name evidence="1" type="ORF">A7P95_06185</name>
</gene>